<dbReference type="GO" id="GO:0005576">
    <property type="term" value="C:extracellular region"/>
    <property type="evidence" value="ECO:0007669"/>
    <property type="project" value="InterPro"/>
</dbReference>
<dbReference type="Gene3D" id="1.20.90.10">
    <property type="entry name" value="Phospholipase A2 domain"/>
    <property type="match status" value="1"/>
</dbReference>
<dbReference type="GO" id="GO:0006644">
    <property type="term" value="P:phospholipid metabolic process"/>
    <property type="evidence" value="ECO:0007669"/>
    <property type="project" value="InterPro"/>
</dbReference>
<keyword evidence="1" id="KW-0732">Signal</keyword>
<feature type="chain" id="PRO_5012172063" evidence="1">
    <location>
        <begin position="24"/>
        <end position="298"/>
    </location>
</feature>
<dbReference type="GO" id="GO:0004623">
    <property type="term" value="F:phospholipase A2 activity"/>
    <property type="evidence" value="ECO:0007669"/>
    <property type="project" value="InterPro"/>
</dbReference>
<evidence type="ECO:0000313" key="2">
    <source>
        <dbReference type="EMBL" id="OXA46259.1"/>
    </source>
</evidence>
<evidence type="ECO:0000313" key="3">
    <source>
        <dbReference type="Proteomes" id="UP000198287"/>
    </source>
</evidence>
<dbReference type="EMBL" id="LNIX01000016">
    <property type="protein sequence ID" value="OXA46259.1"/>
    <property type="molecule type" value="Genomic_DNA"/>
</dbReference>
<keyword evidence="3" id="KW-1185">Reference proteome</keyword>
<sequence length="298" mass="33658">MTKLFFFLSAVVIFLNLTSHVEGCTWCSGGTRVRSGNRPTRNGCGVGWQSTTQQRGKFYHRTVIENVDQSANHPVDVYHHDGDDTFHNRAVQVLNRLVTPKTIGCCNSHDFCYNDCSKTKAICDNEFSNCLKNICDNYRSEGIYPAKEYRELNAEFTCSVEKRVRFSTEQWGNVRLGRGNVRLVWSNGTGLGRRSERYEAFISFTPSPFIPIISHLGLPHSASLTRSKFSPPSLSFTLLHSLIVNEASFWITTRRQTADELCHIRTGTTVRCAQNNSRSADFTQLVDLVLCAQHSPAY</sequence>
<dbReference type="Proteomes" id="UP000198287">
    <property type="component" value="Unassembled WGS sequence"/>
</dbReference>
<dbReference type="GO" id="GO:0005509">
    <property type="term" value="F:calcium ion binding"/>
    <property type="evidence" value="ECO:0007669"/>
    <property type="project" value="InterPro"/>
</dbReference>
<reference evidence="2 3" key="1">
    <citation type="submission" date="2015-12" db="EMBL/GenBank/DDBJ databases">
        <title>The genome of Folsomia candida.</title>
        <authorList>
            <person name="Faddeeva A."/>
            <person name="Derks M.F."/>
            <person name="Anvar Y."/>
            <person name="Smit S."/>
            <person name="Van Straalen N."/>
            <person name="Roelofs D."/>
        </authorList>
    </citation>
    <scope>NUCLEOTIDE SEQUENCE [LARGE SCALE GENOMIC DNA]</scope>
    <source>
        <strain evidence="2 3">VU population</strain>
        <tissue evidence="2">Whole body</tissue>
    </source>
</reference>
<dbReference type="OrthoDB" id="3935740at2759"/>
<evidence type="ECO:0000256" key="1">
    <source>
        <dbReference type="SAM" id="SignalP"/>
    </source>
</evidence>
<comment type="caution">
    <text evidence="2">The sequence shown here is derived from an EMBL/GenBank/DDBJ whole genome shotgun (WGS) entry which is preliminary data.</text>
</comment>
<feature type="signal peptide" evidence="1">
    <location>
        <begin position="1"/>
        <end position="23"/>
    </location>
</feature>
<proteinExistence type="predicted"/>
<dbReference type="InterPro" id="IPR010711">
    <property type="entry name" value="PLA2G12"/>
</dbReference>
<dbReference type="AlphaFoldDB" id="A0A226DM49"/>
<organism evidence="2 3">
    <name type="scientific">Folsomia candida</name>
    <name type="common">Springtail</name>
    <dbReference type="NCBI Taxonomy" id="158441"/>
    <lineage>
        <taxon>Eukaryota</taxon>
        <taxon>Metazoa</taxon>
        <taxon>Ecdysozoa</taxon>
        <taxon>Arthropoda</taxon>
        <taxon>Hexapoda</taxon>
        <taxon>Collembola</taxon>
        <taxon>Entomobryomorpha</taxon>
        <taxon>Isotomoidea</taxon>
        <taxon>Isotomidae</taxon>
        <taxon>Proisotominae</taxon>
        <taxon>Folsomia</taxon>
    </lineage>
</organism>
<dbReference type="SUPFAM" id="SSF48619">
    <property type="entry name" value="Phospholipase A2, PLA2"/>
    <property type="match status" value="1"/>
</dbReference>
<dbReference type="InterPro" id="IPR036444">
    <property type="entry name" value="PLipase_A2_dom_sf"/>
</dbReference>
<dbReference type="PANTHER" id="PTHR12824:SF8">
    <property type="entry name" value="GXIVSPLA2, ISOFORM A"/>
    <property type="match status" value="1"/>
</dbReference>
<protein>
    <submittedName>
        <fullName evidence="2">Group XIIA secretory phospholipase A2</fullName>
    </submittedName>
</protein>
<accession>A0A226DM49</accession>
<name>A0A226DM49_FOLCA</name>
<dbReference type="GO" id="GO:0016042">
    <property type="term" value="P:lipid catabolic process"/>
    <property type="evidence" value="ECO:0007669"/>
    <property type="project" value="InterPro"/>
</dbReference>
<gene>
    <name evidence="2" type="ORF">Fcan01_19041</name>
</gene>
<dbReference type="GO" id="GO:0050482">
    <property type="term" value="P:arachidonate secretion"/>
    <property type="evidence" value="ECO:0007669"/>
    <property type="project" value="InterPro"/>
</dbReference>
<dbReference type="PANTHER" id="PTHR12824">
    <property type="entry name" value="GROUP XII SECRETORY PHOSPHOLIPASE A2 FAMILY MEMBER"/>
    <property type="match status" value="1"/>
</dbReference>
<dbReference type="Pfam" id="PF06951">
    <property type="entry name" value="PLA2G12"/>
    <property type="match status" value="1"/>
</dbReference>